<dbReference type="RefSeq" id="WP_184064325.1">
    <property type="nucleotide sequence ID" value="NZ_JACHNZ010000002.1"/>
</dbReference>
<dbReference type="InterPro" id="IPR029058">
    <property type="entry name" value="AB_hydrolase_fold"/>
</dbReference>
<feature type="domain" description="AB hydrolase-1" evidence="2">
    <location>
        <begin position="27"/>
        <end position="244"/>
    </location>
</feature>
<keyword evidence="1" id="KW-0378">Hydrolase</keyword>
<dbReference type="Gene3D" id="3.40.50.1820">
    <property type="entry name" value="alpha/beta hydrolase"/>
    <property type="match status" value="1"/>
</dbReference>
<dbReference type="PANTHER" id="PTHR43798:SF31">
    <property type="entry name" value="AB HYDROLASE SUPERFAMILY PROTEIN YCLE"/>
    <property type="match status" value="1"/>
</dbReference>
<evidence type="ECO:0000313" key="3">
    <source>
        <dbReference type="EMBL" id="MBB4630810.1"/>
    </source>
</evidence>
<dbReference type="GO" id="GO:0016787">
    <property type="term" value="F:hydrolase activity"/>
    <property type="evidence" value="ECO:0007669"/>
    <property type="project" value="UniProtKB-KW"/>
</dbReference>
<gene>
    <name evidence="3" type="ORF">GGQ98_000413</name>
</gene>
<reference evidence="3 4" key="1">
    <citation type="submission" date="2020-08" db="EMBL/GenBank/DDBJ databases">
        <title>Genomic Encyclopedia of Type Strains, Phase IV (KMG-IV): sequencing the most valuable type-strain genomes for metagenomic binning, comparative biology and taxonomic classification.</title>
        <authorList>
            <person name="Goeker M."/>
        </authorList>
    </citation>
    <scope>NUCLEOTIDE SEQUENCE [LARGE SCALE GENOMIC DNA]</scope>
    <source>
        <strain evidence="3 4">DSM 17328</strain>
    </source>
</reference>
<dbReference type="Proteomes" id="UP000566324">
    <property type="component" value="Unassembled WGS sequence"/>
</dbReference>
<evidence type="ECO:0000313" key="4">
    <source>
        <dbReference type="Proteomes" id="UP000566324"/>
    </source>
</evidence>
<keyword evidence="4" id="KW-1185">Reference proteome</keyword>
<dbReference type="InterPro" id="IPR000073">
    <property type="entry name" value="AB_hydrolase_1"/>
</dbReference>
<protein>
    <submittedName>
        <fullName evidence="3">Pimeloyl-ACP methyl ester carboxylesterase</fullName>
    </submittedName>
</protein>
<accession>A0A7W7B0N9</accession>
<evidence type="ECO:0000256" key="1">
    <source>
        <dbReference type="ARBA" id="ARBA00022801"/>
    </source>
</evidence>
<dbReference type="InterPro" id="IPR050266">
    <property type="entry name" value="AB_hydrolase_sf"/>
</dbReference>
<evidence type="ECO:0000259" key="2">
    <source>
        <dbReference type="Pfam" id="PF12697"/>
    </source>
</evidence>
<dbReference type="Pfam" id="PF12697">
    <property type="entry name" value="Abhydrolase_6"/>
    <property type="match status" value="1"/>
</dbReference>
<dbReference type="AlphaFoldDB" id="A0A7W7B0N9"/>
<dbReference type="PANTHER" id="PTHR43798">
    <property type="entry name" value="MONOACYLGLYCEROL LIPASE"/>
    <property type="match status" value="1"/>
</dbReference>
<name>A0A7W7B0N9_9SPHN</name>
<dbReference type="EMBL" id="JACHNZ010000002">
    <property type="protein sequence ID" value="MBB4630810.1"/>
    <property type="molecule type" value="Genomic_DNA"/>
</dbReference>
<comment type="caution">
    <text evidence="3">The sequence shown here is derived from an EMBL/GenBank/DDBJ whole genome shotgun (WGS) entry which is preliminary data.</text>
</comment>
<sequence length="252" mass="27085">MTAATHIVERDGRKIAFHVIPGVLPAIVLDAGGGNDSSYWSTFAPELAKRTGARIITYDRAGFGGSDEAPGPWSLTSAIDDLEAGLRALGATRGTLLVSHSLAGEIATGITTRHPNWFAGGVMVDANVPEFYTDEMIARQTKVYAPLIEKLRQAPPTPATRQLLALSESFEPVSRAFHKMEWPKTVPVVVIVAETPPQPDPADAQAWRDAQSLFASKAANRTLVTAAKSSHNVAHDRPDLVFDAIASIRLQQ</sequence>
<proteinExistence type="predicted"/>
<dbReference type="SUPFAM" id="SSF53474">
    <property type="entry name" value="alpha/beta-Hydrolases"/>
    <property type="match status" value="1"/>
</dbReference>
<organism evidence="3 4">
    <name type="scientific">Sphingosinicella soli</name>
    <dbReference type="NCBI Taxonomy" id="333708"/>
    <lineage>
        <taxon>Bacteria</taxon>
        <taxon>Pseudomonadati</taxon>
        <taxon>Pseudomonadota</taxon>
        <taxon>Alphaproteobacteria</taxon>
        <taxon>Sphingomonadales</taxon>
        <taxon>Sphingosinicellaceae</taxon>
        <taxon>Sphingosinicella</taxon>
    </lineage>
</organism>
<dbReference type="GO" id="GO:0016020">
    <property type="term" value="C:membrane"/>
    <property type="evidence" value="ECO:0007669"/>
    <property type="project" value="TreeGrafter"/>
</dbReference>